<dbReference type="EMBL" id="MT141953">
    <property type="protein sequence ID" value="QJA72471.1"/>
    <property type="molecule type" value="Genomic_DNA"/>
</dbReference>
<gene>
    <name evidence="2" type="ORF">MM415A02750_0010</name>
    <name evidence="1" type="ORF">MM415B01880_0012</name>
</gene>
<dbReference type="AlphaFoldDB" id="A0A6M3IG10"/>
<reference evidence="1" key="1">
    <citation type="submission" date="2020-03" db="EMBL/GenBank/DDBJ databases">
        <title>The deep terrestrial virosphere.</title>
        <authorList>
            <person name="Holmfeldt K."/>
            <person name="Nilsson E."/>
            <person name="Simone D."/>
            <person name="Lopez-Fernandez M."/>
            <person name="Wu X."/>
            <person name="de Brujin I."/>
            <person name="Lundin D."/>
            <person name="Andersson A."/>
            <person name="Bertilsson S."/>
            <person name="Dopson M."/>
        </authorList>
    </citation>
    <scope>NUCLEOTIDE SEQUENCE</scope>
    <source>
        <strain evidence="2">MM415A02750</strain>
        <strain evidence="1">MM415B01880</strain>
    </source>
</reference>
<evidence type="ECO:0000313" key="2">
    <source>
        <dbReference type="EMBL" id="QJA72471.1"/>
    </source>
</evidence>
<organism evidence="1">
    <name type="scientific">viral metagenome</name>
    <dbReference type="NCBI Taxonomy" id="1070528"/>
    <lineage>
        <taxon>unclassified sequences</taxon>
        <taxon>metagenomes</taxon>
        <taxon>organismal metagenomes</taxon>
    </lineage>
</organism>
<proteinExistence type="predicted"/>
<dbReference type="EMBL" id="MT141212">
    <property type="protein sequence ID" value="QJA56334.1"/>
    <property type="molecule type" value="Genomic_DNA"/>
</dbReference>
<name>A0A6M3IG10_9ZZZZ</name>
<protein>
    <recommendedName>
        <fullName evidence="3">Peptidase</fullName>
    </recommendedName>
</protein>
<evidence type="ECO:0008006" key="3">
    <source>
        <dbReference type="Google" id="ProtNLM"/>
    </source>
</evidence>
<accession>A0A6M3IG10</accession>
<sequence length="99" mass="10964">MNSIKLPKTIKIGGFDHSIIMDGEDCDNSGAWGLYSFRRKTITLDSGLTPQHLSCEFIHELLHGVDQVYNGASLSEDTVKAMANGLHQVFEQLGVRFVL</sequence>
<evidence type="ECO:0000313" key="1">
    <source>
        <dbReference type="EMBL" id="QJA56334.1"/>
    </source>
</evidence>